<feature type="chain" id="PRO_5039606893" evidence="7">
    <location>
        <begin position="24"/>
        <end position="482"/>
    </location>
</feature>
<proteinExistence type="predicted"/>
<organism evidence="9 10">
    <name type="scientific">Aerococcus sanguinicola</name>
    <dbReference type="NCBI Taxonomy" id="119206"/>
    <lineage>
        <taxon>Bacteria</taxon>
        <taxon>Bacillati</taxon>
        <taxon>Bacillota</taxon>
        <taxon>Bacilli</taxon>
        <taxon>Lactobacillales</taxon>
        <taxon>Aerococcaceae</taxon>
        <taxon>Aerococcus</taxon>
    </lineage>
</organism>
<keyword evidence="3 7" id="KW-0732">Signal</keyword>
<keyword evidence="1" id="KW-0134">Cell wall</keyword>
<dbReference type="AlphaFoldDB" id="A0A5N1GNU1"/>
<evidence type="ECO:0000256" key="4">
    <source>
        <dbReference type="ARBA" id="ARBA00023088"/>
    </source>
</evidence>
<evidence type="ECO:0000313" key="10">
    <source>
        <dbReference type="Proteomes" id="UP000327148"/>
    </source>
</evidence>
<sequence length="482" mass="50917">MKNKENTLSFRKLNLGLASVAIAGFLAANPQVVEATGTAAAGDTTATTATTTAAPTDQAGNAAYEIQDPKQAERTLELIRNTRNSYYDDESVPFEGTSLKNYVTQKGLNKEEYVNGISYDRMLEKDAYIRAEETAIHGLTEHKAPDKVSDPQYHNSSAWGENLSWGHSNLEADFEAWTSAELPALKDAKGIWTEQNGHLYQILNPSNISFGYGTFSKLTPGVDASKYETKYNRIAALTLSYQPGDTNYEAGKIGGTVKPDSEPTPDSNPDSIKNQDQSNNNNSDVNPSNDKPLTDKDTDKTNPGQQGPDQKQDKNNNNNAKPSTDTTSKDPKKETTNQPGSTNSSSTTTTTPGQPSKPTTPPSAVAPTNTKPTTAAPTTATPSAVAPSQNLDKPSPGKDQAAQAPASEVKPSLSPAKDQAPALKPGNVAASAPKAAKPGQAKASRTQPTNSVLPKTGAVAVSFTGFGLALVAAGAALLKRRK</sequence>
<keyword evidence="4" id="KW-0572">Peptidoglycan-anchor</keyword>
<keyword evidence="6" id="KW-0812">Transmembrane</keyword>
<name>A0A5N1GNU1_9LACT</name>
<dbReference type="InterPro" id="IPR035940">
    <property type="entry name" value="CAP_sf"/>
</dbReference>
<dbReference type="OrthoDB" id="4398810at2"/>
<protein>
    <submittedName>
        <fullName evidence="9">YSIRK-type signal peptide-containing protein</fullName>
    </submittedName>
</protein>
<feature type="compositionally biased region" description="Low complexity" evidence="5">
    <location>
        <begin position="336"/>
        <end position="388"/>
    </location>
</feature>
<dbReference type="Gene3D" id="3.40.33.10">
    <property type="entry name" value="CAP"/>
    <property type="match status" value="1"/>
</dbReference>
<reference evidence="9 10" key="1">
    <citation type="submission" date="2019-09" db="EMBL/GenBank/DDBJ databases">
        <title>Draft genome sequence assemblies of isolates from the urinary tract.</title>
        <authorList>
            <person name="Mores C.R."/>
            <person name="Putonti C."/>
            <person name="Wolfe A.J."/>
        </authorList>
    </citation>
    <scope>NUCLEOTIDE SEQUENCE [LARGE SCALE GENOMIC DNA]</scope>
    <source>
        <strain evidence="9 10">UMB623</strain>
    </source>
</reference>
<dbReference type="RefSeq" id="WP_070626082.1">
    <property type="nucleotide sequence ID" value="NZ_VYWO01000001.1"/>
</dbReference>
<evidence type="ECO:0000256" key="3">
    <source>
        <dbReference type="ARBA" id="ARBA00022729"/>
    </source>
</evidence>
<dbReference type="InterPro" id="IPR019931">
    <property type="entry name" value="LPXTG_anchor"/>
</dbReference>
<dbReference type="Proteomes" id="UP000327148">
    <property type="component" value="Unassembled WGS sequence"/>
</dbReference>
<evidence type="ECO:0000256" key="5">
    <source>
        <dbReference type="SAM" id="MobiDB-lite"/>
    </source>
</evidence>
<feature type="region of interest" description="Disordered" evidence="5">
    <location>
        <begin position="243"/>
        <end position="454"/>
    </location>
</feature>
<dbReference type="SUPFAM" id="SSF55797">
    <property type="entry name" value="PR-1-like"/>
    <property type="match status" value="1"/>
</dbReference>
<accession>A0A5N1GNU1</accession>
<keyword evidence="6" id="KW-1133">Transmembrane helix</keyword>
<evidence type="ECO:0000256" key="2">
    <source>
        <dbReference type="ARBA" id="ARBA00022525"/>
    </source>
</evidence>
<evidence type="ECO:0000313" key="9">
    <source>
        <dbReference type="EMBL" id="KAA9301929.1"/>
    </source>
</evidence>
<dbReference type="PROSITE" id="PS50847">
    <property type="entry name" value="GRAM_POS_ANCHORING"/>
    <property type="match status" value="1"/>
</dbReference>
<feature type="compositionally biased region" description="Low complexity" evidence="5">
    <location>
        <begin position="301"/>
        <end position="319"/>
    </location>
</feature>
<dbReference type="NCBIfam" id="TIGR01168">
    <property type="entry name" value="YSIRK_signal"/>
    <property type="match status" value="1"/>
</dbReference>
<keyword evidence="2" id="KW-0964">Secreted</keyword>
<feature type="signal peptide" evidence="7">
    <location>
        <begin position="1"/>
        <end position="23"/>
    </location>
</feature>
<dbReference type="NCBIfam" id="TIGR01167">
    <property type="entry name" value="LPXTG_anchor"/>
    <property type="match status" value="1"/>
</dbReference>
<feature type="transmembrane region" description="Helical" evidence="6">
    <location>
        <begin position="457"/>
        <end position="478"/>
    </location>
</feature>
<evidence type="ECO:0000256" key="6">
    <source>
        <dbReference type="SAM" id="Phobius"/>
    </source>
</evidence>
<evidence type="ECO:0000259" key="8">
    <source>
        <dbReference type="PROSITE" id="PS50847"/>
    </source>
</evidence>
<feature type="compositionally biased region" description="Low complexity" evidence="5">
    <location>
        <begin position="429"/>
        <end position="444"/>
    </location>
</feature>
<evidence type="ECO:0000256" key="1">
    <source>
        <dbReference type="ARBA" id="ARBA00022512"/>
    </source>
</evidence>
<keyword evidence="6" id="KW-0472">Membrane</keyword>
<dbReference type="Pfam" id="PF00746">
    <property type="entry name" value="Gram_pos_anchor"/>
    <property type="match status" value="1"/>
</dbReference>
<evidence type="ECO:0000256" key="7">
    <source>
        <dbReference type="SAM" id="SignalP"/>
    </source>
</evidence>
<comment type="caution">
    <text evidence="9">The sequence shown here is derived from an EMBL/GenBank/DDBJ whole genome shotgun (WGS) entry which is preliminary data.</text>
</comment>
<dbReference type="EMBL" id="VYWO01000001">
    <property type="protein sequence ID" value="KAA9301929.1"/>
    <property type="molecule type" value="Genomic_DNA"/>
</dbReference>
<feature type="domain" description="Gram-positive cocci surface proteins LPxTG" evidence="8">
    <location>
        <begin position="453"/>
        <end position="482"/>
    </location>
</feature>
<dbReference type="InterPro" id="IPR005877">
    <property type="entry name" value="YSIRK_signal_dom"/>
</dbReference>
<gene>
    <name evidence="9" type="ORF">F6I03_01610</name>
</gene>
<feature type="compositionally biased region" description="Low complexity" evidence="5">
    <location>
        <begin position="270"/>
        <end position="291"/>
    </location>
</feature>